<dbReference type="RefSeq" id="WP_210662049.1">
    <property type="nucleotide sequence ID" value="NZ_JAGKSP010000011.1"/>
</dbReference>
<proteinExistence type="predicted"/>
<accession>A0ABS5CI85</accession>
<dbReference type="EMBL" id="JAGKSP010000011">
    <property type="protein sequence ID" value="MBP3965543.1"/>
    <property type="molecule type" value="Genomic_DNA"/>
</dbReference>
<evidence type="ECO:0000313" key="2">
    <source>
        <dbReference type="Proteomes" id="UP000673394"/>
    </source>
</evidence>
<sequence>MAYSTGVVTNTRAFGTAASNIVVNTRNLDSEESVWIIVQIFASVDSSDFYTAYYSMYEVLADSYDVREFYIAGNVTYEVQLSLTVEAGVPNALMSVTGLDEFGNLVEDQRFTQADLTFISNLSPVML</sequence>
<keyword evidence="2" id="KW-1185">Reference proteome</keyword>
<protein>
    <submittedName>
        <fullName evidence="1">Uncharacterized protein</fullName>
    </submittedName>
</protein>
<dbReference type="Proteomes" id="UP000673394">
    <property type="component" value="Unassembled WGS sequence"/>
</dbReference>
<reference evidence="1 2" key="1">
    <citation type="submission" date="2021-04" db="EMBL/GenBank/DDBJ databases">
        <title>Paenibacillus sp. DLE-14 whole genome sequence.</title>
        <authorList>
            <person name="Ham Y.J."/>
        </authorList>
    </citation>
    <scope>NUCLEOTIDE SEQUENCE [LARGE SCALE GENOMIC DNA]</scope>
    <source>
        <strain evidence="1 2">DLE-14</strain>
    </source>
</reference>
<evidence type="ECO:0000313" key="1">
    <source>
        <dbReference type="EMBL" id="MBP3965543.1"/>
    </source>
</evidence>
<organism evidence="1 2">
    <name type="scientific">Paenibacillus lignilyticus</name>
    <dbReference type="NCBI Taxonomy" id="1172615"/>
    <lineage>
        <taxon>Bacteria</taxon>
        <taxon>Bacillati</taxon>
        <taxon>Bacillota</taxon>
        <taxon>Bacilli</taxon>
        <taxon>Bacillales</taxon>
        <taxon>Paenibacillaceae</taxon>
        <taxon>Paenibacillus</taxon>
    </lineage>
</organism>
<name>A0ABS5CI85_9BACL</name>
<gene>
    <name evidence="1" type="ORF">I8J30_22780</name>
</gene>
<comment type="caution">
    <text evidence="1">The sequence shown here is derived from an EMBL/GenBank/DDBJ whole genome shotgun (WGS) entry which is preliminary data.</text>
</comment>